<protein>
    <submittedName>
        <fullName evidence="1">Uncharacterized protein</fullName>
    </submittedName>
</protein>
<dbReference type="AlphaFoldDB" id="A0A3P6FJ33"/>
<accession>A0A3P6FJ33</accession>
<gene>
    <name evidence="1" type="ORF">BOLC1T05327H</name>
</gene>
<reference evidence="1" key="1">
    <citation type="submission" date="2018-11" db="EMBL/GenBank/DDBJ databases">
        <authorList>
            <consortium name="Genoscope - CEA"/>
            <person name="William W."/>
        </authorList>
    </citation>
    <scope>NUCLEOTIDE SEQUENCE</scope>
</reference>
<name>A0A3P6FJ33_BRAOL</name>
<evidence type="ECO:0000313" key="1">
    <source>
        <dbReference type="EMBL" id="VDD52938.1"/>
    </source>
</evidence>
<dbReference type="EMBL" id="LR031878">
    <property type="protein sequence ID" value="VDD52938.1"/>
    <property type="molecule type" value="Genomic_DNA"/>
</dbReference>
<organism evidence="1">
    <name type="scientific">Brassica oleracea</name>
    <name type="common">Wild cabbage</name>
    <dbReference type="NCBI Taxonomy" id="3712"/>
    <lineage>
        <taxon>Eukaryota</taxon>
        <taxon>Viridiplantae</taxon>
        <taxon>Streptophyta</taxon>
        <taxon>Embryophyta</taxon>
        <taxon>Tracheophyta</taxon>
        <taxon>Spermatophyta</taxon>
        <taxon>Magnoliopsida</taxon>
        <taxon>eudicotyledons</taxon>
        <taxon>Gunneridae</taxon>
        <taxon>Pentapetalae</taxon>
        <taxon>rosids</taxon>
        <taxon>malvids</taxon>
        <taxon>Brassicales</taxon>
        <taxon>Brassicaceae</taxon>
        <taxon>Brassiceae</taxon>
        <taxon>Brassica</taxon>
    </lineage>
</organism>
<proteinExistence type="predicted"/>
<sequence length="42" mass="4725">MSECIINSEYRGTNNGLSMVSASLASYHLCHPHKHLVSYMRS</sequence>